<dbReference type="CDD" id="cd24011">
    <property type="entry name" value="ASKHA_NBD_BK"/>
    <property type="match status" value="1"/>
</dbReference>
<accession>I7LD39</accession>
<evidence type="ECO:0000256" key="2">
    <source>
        <dbReference type="ARBA" id="ARBA00008748"/>
    </source>
</evidence>
<keyword evidence="4 9" id="KW-0808">Transferase</keyword>
<evidence type="ECO:0000313" key="15">
    <source>
        <dbReference type="Proteomes" id="UP000051521"/>
    </source>
</evidence>
<dbReference type="PATRIC" id="fig|1423751.3.peg.1275"/>
<dbReference type="Pfam" id="PF00871">
    <property type="entry name" value="Acetate_kinase"/>
    <property type="match status" value="1"/>
</dbReference>
<reference evidence="13 15" key="2">
    <citation type="journal article" date="2015" name="Genome Announc.">
        <title>Expanding the biotechnology potential of lactobacilli through comparative genomics of 213 strains and associated genera.</title>
        <authorList>
            <person name="Sun Z."/>
            <person name="Harris H.M."/>
            <person name="McCann A."/>
            <person name="Guo C."/>
            <person name="Argimon S."/>
            <person name="Zhang W."/>
            <person name="Yang X."/>
            <person name="Jeffery I.B."/>
            <person name="Cooney J.C."/>
            <person name="Kagawa T.F."/>
            <person name="Liu W."/>
            <person name="Song Y."/>
            <person name="Salvetti E."/>
            <person name="Wrobel A."/>
            <person name="Rasinkangas P."/>
            <person name="Parkhill J."/>
            <person name="Rea M.C."/>
            <person name="O'Sullivan O."/>
            <person name="Ritari J."/>
            <person name="Douillard F.P."/>
            <person name="Paul Ross R."/>
            <person name="Yang R."/>
            <person name="Briner A.E."/>
            <person name="Felis G.E."/>
            <person name="de Vos W.M."/>
            <person name="Barrangou R."/>
            <person name="Klaenhammer T.R."/>
            <person name="Caufield P.W."/>
            <person name="Cui Y."/>
            <person name="Zhang H."/>
            <person name="O'Toole P.W."/>
        </authorList>
    </citation>
    <scope>NUCLEOTIDE SEQUENCE [LARGE SCALE GENOMIC DNA]</scope>
    <source>
        <strain evidence="13 15">DSM 23908</strain>
    </source>
</reference>
<dbReference type="GO" id="GO:0005524">
    <property type="term" value="F:ATP binding"/>
    <property type="evidence" value="ECO:0007669"/>
    <property type="project" value="UniProtKB-KW"/>
</dbReference>
<evidence type="ECO:0000256" key="5">
    <source>
        <dbReference type="ARBA" id="ARBA00022741"/>
    </source>
</evidence>
<evidence type="ECO:0000313" key="12">
    <source>
        <dbReference type="EMBL" id="CCI87016.1"/>
    </source>
</evidence>
<dbReference type="NCBIfam" id="NF002834">
    <property type="entry name" value="PRK03011.1-5"/>
    <property type="match status" value="1"/>
</dbReference>
<keyword evidence="5 9" id="KW-0547">Nucleotide-binding</keyword>
<comment type="catalytic activity">
    <reaction evidence="8 9">
        <text>butanoate + ATP = butanoyl phosphate + ADP</text>
        <dbReference type="Rhea" id="RHEA:13585"/>
        <dbReference type="ChEBI" id="CHEBI:17968"/>
        <dbReference type="ChEBI" id="CHEBI:30616"/>
        <dbReference type="ChEBI" id="CHEBI:58079"/>
        <dbReference type="ChEBI" id="CHEBI:456216"/>
        <dbReference type="EC" id="2.7.2.7"/>
    </reaction>
</comment>
<evidence type="ECO:0000313" key="14">
    <source>
        <dbReference type="Proteomes" id="UP000009326"/>
    </source>
</evidence>
<dbReference type="InterPro" id="IPR043129">
    <property type="entry name" value="ATPase_NBD"/>
</dbReference>
<dbReference type="PANTHER" id="PTHR21060:SF3">
    <property type="entry name" value="BUTYRATE KINASE 2-RELATED"/>
    <property type="match status" value="1"/>
</dbReference>
<keyword evidence="7 9" id="KW-0067">ATP-binding</keyword>
<dbReference type="OrthoDB" id="9771859at2"/>
<dbReference type="NCBIfam" id="TIGR02707">
    <property type="entry name" value="butyr_kinase"/>
    <property type="match status" value="1"/>
</dbReference>
<evidence type="ECO:0000256" key="11">
    <source>
        <dbReference type="SAM" id="Coils"/>
    </source>
</evidence>
<comment type="subcellular location">
    <subcellularLocation>
        <location evidence="1 9">Cytoplasm</location>
    </subcellularLocation>
</comment>
<dbReference type="RefSeq" id="WP_008473120.1">
    <property type="nucleotide sequence ID" value="NZ_AYZO01000036.1"/>
</dbReference>
<keyword evidence="15" id="KW-1185">Reference proteome</keyword>
<organism evidence="12 14">
    <name type="scientific">Lactobacillus gigeriorum DSM 23908 = CRBIP 24.85</name>
    <dbReference type="NCBI Taxonomy" id="1423751"/>
    <lineage>
        <taxon>Bacteria</taxon>
        <taxon>Bacillati</taxon>
        <taxon>Bacillota</taxon>
        <taxon>Bacilli</taxon>
        <taxon>Lactobacillales</taxon>
        <taxon>Lactobacillaceae</taxon>
        <taxon>Lactobacillus</taxon>
    </lineage>
</organism>
<evidence type="ECO:0000256" key="4">
    <source>
        <dbReference type="ARBA" id="ARBA00022679"/>
    </source>
</evidence>
<feature type="coiled-coil region" evidence="11">
    <location>
        <begin position="37"/>
        <end position="64"/>
    </location>
</feature>
<dbReference type="PIRSF" id="PIRSF036458">
    <property type="entry name" value="Butyrate_kin"/>
    <property type="match status" value="1"/>
</dbReference>
<dbReference type="EMBL" id="AYZO01000036">
    <property type="protein sequence ID" value="KRN09989.1"/>
    <property type="molecule type" value="Genomic_DNA"/>
</dbReference>
<keyword evidence="6 9" id="KW-0418">Kinase</keyword>
<evidence type="ECO:0000256" key="9">
    <source>
        <dbReference type="HAMAP-Rule" id="MF_00542"/>
    </source>
</evidence>
<keyword evidence="3 9" id="KW-0963">Cytoplasm</keyword>
<name>I7LD39_9LACO</name>
<keyword evidence="11" id="KW-0175">Coiled coil</keyword>
<gene>
    <name evidence="9" type="primary">buk</name>
    <name evidence="12" type="ORF">BN52_01945</name>
    <name evidence="13" type="ORF">FC38_GL001234</name>
</gene>
<evidence type="ECO:0000313" key="13">
    <source>
        <dbReference type="EMBL" id="KRN09989.1"/>
    </source>
</evidence>
<dbReference type="AlphaFoldDB" id="I7LD39"/>
<dbReference type="PANTHER" id="PTHR21060">
    <property type="entry name" value="ACETATE KINASE"/>
    <property type="match status" value="1"/>
</dbReference>
<dbReference type="InterPro" id="IPR000890">
    <property type="entry name" value="Aliphatic_acid_kin_short-chain"/>
</dbReference>
<dbReference type="PROSITE" id="PS01076">
    <property type="entry name" value="ACETATE_KINASE_2"/>
    <property type="match status" value="1"/>
</dbReference>
<dbReference type="Gene3D" id="3.30.420.40">
    <property type="match status" value="2"/>
</dbReference>
<protein>
    <recommendedName>
        <fullName evidence="9">Probable butyrate kinase</fullName>
        <shortName evidence="9">BK</shortName>
        <ecNumber evidence="9">2.7.2.7</ecNumber>
    </recommendedName>
    <alternativeName>
        <fullName evidence="9">Branched-chain carboxylic acid kinase</fullName>
    </alternativeName>
</protein>
<sequence>MKTVVAINPGATSTKVAVYQDENLLWKEELIYESSDLEKYDKIFDQFELRLKDIEKLLDEHNITHIDTAVGRGGLIGPVQPGAILVNEPLINHLEFHPMLEHASNLGAKLAKAVSEKYGDGRAYVYDPVTVDSMKPVSRLTGLKQISRISIAHHLNMRAVARKASEDLGKDYKDLNIVVAHIGGGASASAHEHGEVIDIVSDDEMMFGANRSGGLPIKMIVPYIKEIGIDEFYKIARHKAGLVSYFGTTDLRVVQQKIEAGDEEAALVFDALCLGISKTIAALSVSINGPIDVICLTGGMARSEKLVENVAKRTGFIAPLRTYPGEFELEALALGGLRVINGEETAQILTYEDEN</sequence>
<dbReference type="PRINTS" id="PR00471">
    <property type="entry name" value="ACETATEKNASE"/>
</dbReference>
<proteinExistence type="inferred from homology"/>
<evidence type="ECO:0000256" key="7">
    <source>
        <dbReference type="ARBA" id="ARBA00022840"/>
    </source>
</evidence>
<dbReference type="InterPro" id="IPR023865">
    <property type="entry name" value="Aliphatic_acid_kinase_CS"/>
</dbReference>
<dbReference type="SUPFAM" id="SSF53067">
    <property type="entry name" value="Actin-like ATPase domain"/>
    <property type="match status" value="2"/>
</dbReference>
<evidence type="ECO:0000256" key="10">
    <source>
        <dbReference type="RuleBase" id="RU003835"/>
    </source>
</evidence>
<evidence type="ECO:0000256" key="6">
    <source>
        <dbReference type="ARBA" id="ARBA00022777"/>
    </source>
</evidence>
<dbReference type="InterPro" id="IPR011245">
    <property type="entry name" value="Butyrate_kin"/>
</dbReference>
<dbReference type="STRING" id="1423751.FC38_GL001234"/>
<evidence type="ECO:0000256" key="3">
    <source>
        <dbReference type="ARBA" id="ARBA00022490"/>
    </source>
</evidence>
<evidence type="ECO:0000256" key="8">
    <source>
        <dbReference type="ARBA" id="ARBA00048596"/>
    </source>
</evidence>
<evidence type="ECO:0000256" key="1">
    <source>
        <dbReference type="ARBA" id="ARBA00004496"/>
    </source>
</evidence>
<dbReference type="GO" id="GO:0047761">
    <property type="term" value="F:butyrate kinase activity"/>
    <property type="evidence" value="ECO:0007669"/>
    <property type="project" value="UniProtKB-UniRule"/>
</dbReference>
<comment type="similarity">
    <text evidence="2 9 10">Belongs to the acetokinase family.</text>
</comment>
<dbReference type="GO" id="GO:0006083">
    <property type="term" value="P:acetate metabolic process"/>
    <property type="evidence" value="ECO:0007669"/>
    <property type="project" value="TreeGrafter"/>
</dbReference>
<dbReference type="GO" id="GO:0005737">
    <property type="term" value="C:cytoplasm"/>
    <property type="evidence" value="ECO:0007669"/>
    <property type="project" value="UniProtKB-SubCell"/>
</dbReference>
<dbReference type="EMBL" id="CAKC01000045">
    <property type="protein sequence ID" value="CCI87016.1"/>
    <property type="molecule type" value="Genomic_DNA"/>
</dbReference>
<reference evidence="12 14" key="1">
    <citation type="submission" date="2012-06" db="EMBL/GenBank/DDBJ databases">
        <title>Draft genome sequence of Lactobacillus gigeriorum CRBIP 24.85T, isolated from chicken crop.</title>
        <authorList>
            <person name="Cousin S."/>
            <person name="Ma L."/>
            <person name="Creno S."/>
            <person name="Clermont D."/>
            <person name="Loux V."/>
            <person name="Bizet C."/>
            <person name="Bouchier C."/>
        </authorList>
    </citation>
    <scope>NUCLEOTIDE SEQUENCE [LARGE SCALE GENOMIC DNA]</scope>
    <source>
        <strain evidence="14">CRBIP 24.85T</strain>
        <strain evidence="12">Type strain: CRBIP 24.85</strain>
    </source>
</reference>
<comment type="caution">
    <text evidence="12">The sequence shown here is derived from an EMBL/GenBank/DDBJ whole genome shotgun (WGS) entry which is preliminary data.</text>
</comment>
<dbReference type="Proteomes" id="UP000009326">
    <property type="component" value="Unassembled WGS sequence"/>
</dbReference>
<dbReference type="GO" id="GO:0008776">
    <property type="term" value="F:acetate kinase activity"/>
    <property type="evidence" value="ECO:0007669"/>
    <property type="project" value="TreeGrafter"/>
</dbReference>
<dbReference type="HAMAP" id="MF_00542">
    <property type="entry name" value="Butyrate_kinase"/>
    <property type="match status" value="1"/>
</dbReference>
<dbReference type="Proteomes" id="UP000051521">
    <property type="component" value="Unassembled WGS sequence"/>
</dbReference>
<dbReference type="EC" id="2.7.2.7" evidence="9"/>